<name>A0A812RV56_SYMPI</name>
<accession>A0A812RV56</accession>
<feature type="compositionally biased region" description="Basic and acidic residues" evidence="1">
    <location>
        <begin position="201"/>
        <end position="210"/>
    </location>
</feature>
<feature type="compositionally biased region" description="Acidic residues" evidence="1">
    <location>
        <begin position="190"/>
        <end position="200"/>
    </location>
</feature>
<dbReference type="OrthoDB" id="408573at2759"/>
<protein>
    <submittedName>
        <fullName evidence="2">Uncharacterized protein</fullName>
    </submittedName>
</protein>
<evidence type="ECO:0000313" key="3">
    <source>
        <dbReference type="Proteomes" id="UP000649617"/>
    </source>
</evidence>
<evidence type="ECO:0000256" key="1">
    <source>
        <dbReference type="SAM" id="MobiDB-lite"/>
    </source>
</evidence>
<dbReference type="Proteomes" id="UP000649617">
    <property type="component" value="Unassembled WGS sequence"/>
</dbReference>
<dbReference type="EMBL" id="CAJNIZ010021948">
    <property type="protein sequence ID" value="CAE7457079.1"/>
    <property type="molecule type" value="Genomic_DNA"/>
</dbReference>
<reference evidence="2" key="1">
    <citation type="submission" date="2021-02" db="EMBL/GenBank/DDBJ databases">
        <authorList>
            <person name="Dougan E. K."/>
            <person name="Rhodes N."/>
            <person name="Thang M."/>
            <person name="Chan C."/>
        </authorList>
    </citation>
    <scope>NUCLEOTIDE SEQUENCE</scope>
</reference>
<comment type="caution">
    <text evidence="2">The sequence shown here is derived from an EMBL/GenBank/DDBJ whole genome shotgun (WGS) entry which is preliminary data.</text>
</comment>
<organism evidence="2 3">
    <name type="scientific">Symbiodinium pilosum</name>
    <name type="common">Dinoflagellate</name>
    <dbReference type="NCBI Taxonomy" id="2952"/>
    <lineage>
        <taxon>Eukaryota</taxon>
        <taxon>Sar</taxon>
        <taxon>Alveolata</taxon>
        <taxon>Dinophyceae</taxon>
        <taxon>Suessiales</taxon>
        <taxon>Symbiodiniaceae</taxon>
        <taxon>Symbiodinium</taxon>
    </lineage>
</organism>
<feature type="region of interest" description="Disordered" evidence="1">
    <location>
        <begin position="242"/>
        <end position="262"/>
    </location>
</feature>
<feature type="region of interest" description="Disordered" evidence="1">
    <location>
        <begin position="183"/>
        <end position="214"/>
    </location>
</feature>
<feature type="non-terminal residue" evidence="2">
    <location>
        <position position="669"/>
    </location>
</feature>
<sequence>VRDLGAMMGPQIALENSFTGYYTLLLECMCSRTAVPGRWESLTYARQTARNALLMACNFIERVARFPDGVPWEPQCTTEATCEHFFGRMKSAVGTQAPSLKACLFAVQRMHFLEKQKGLPAESQRTWSGSSLSANMVVGIAKQARIAACTLFAVLSVNDTPQRVSDSLKKWWEEDGRSLLLSSTAGCPEADSETEDEQPVADEHATEGERVQQGLRILEREATLRQRLEETQSGVTAGLALSQEGPEAEQQPEAEPAAESRKAAPRTLWQILYACEFQDYQPAEGDNPIKAVARAQRLQPLMADIVAEARIAEKFLSEAQVRGKGGRTTQRPHQEREAQLAAARREWQLVGNRQSRLEAWCQYSKLVAENVEELSGCKTAPLDEVRPSFATGADGKRNYQFLALREHACGPVLLALVEEVFRVRARKKQTTKTATAAFPGPIPSDSCGGLQVRLFDYQQKRRFITTALHKRLSIEPHSVAKDSPQILYQISPSDIEIQEHCTHLEVKLTQQGVEALRAAVGLDMKVDVAVAGIAKSAPNNVYGYTSFTNNAQGHKVMKDYMMEMAAMYQKVAGSQLWDADGMVKLRSATAAGAQKVLWLELVERCPGYFHTKFTTKDLSGKQPVAAKDFARSVFQEYLECAPSVTRGVGPFLAFLRRVDDMSPKLLPTA</sequence>
<gene>
    <name evidence="2" type="ORF">SPIL2461_LOCUS11245</name>
</gene>
<proteinExistence type="predicted"/>
<evidence type="ECO:0000313" key="2">
    <source>
        <dbReference type="EMBL" id="CAE7457079.1"/>
    </source>
</evidence>
<dbReference type="AlphaFoldDB" id="A0A812RV56"/>
<keyword evidence="3" id="KW-1185">Reference proteome</keyword>